<feature type="transmembrane region" description="Helical" evidence="1">
    <location>
        <begin position="22"/>
        <end position="45"/>
    </location>
</feature>
<dbReference type="Proteomes" id="UP000233837">
    <property type="component" value="Unassembled WGS sequence"/>
</dbReference>
<name>A0A2I0VDF0_9ASPA</name>
<reference evidence="2 3" key="1">
    <citation type="journal article" date="2016" name="Sci. Rep.">
        <title>The Dendrobium catenatum Lindl. genome sequence provides insights into polysaccharide synthase, floral development and adaptive evolution.</title>
        <authorList>
            <person name="Zhang G.Q."/>
            <person name="Xu Q."/>
            <person name="Bian C."/>
            <person name="Tsai W.C."/>
            <person name="Yeh C.M."/>
            <person name="Liu K.W."/>
            <person name="Yoshida K."/>
            <person name="Zhang L.S."/>
            <person name="Chang S.B."/>
            <person name="Chen F."/>
            <person name="Shi Y."/>
            <person name="Su Y.Y."/>
            <person name="Zhang Y.Q."/>
            <person name="Chen L.J."/>
            <person name="Yin Y."/>
            <person name="Lin M."/>
            <person name="Huang H."/>
            <person name="Deng H."/>
            <person name="Wang Z.W."/>
            <person name="Zhu S.L."/>
            <person name="Zhao X."/>
            <person name="Deng C."/>
            <person name="Niu S.C."/>
            <person name="Huang J."/>
            <person name="Wang M."/>
            <person name="Liu G.H."/>
            <person name="Yang H.J."/>
            <person name="Xiao X.J."/>
            <person name="Hsiao Y.Y."/>
            <person name="Wu W.L."/>
            <person name="Chen Y.Y."/>
            <person name="Mitsuda N."/>
            <person name="Ohme-Takagi M."/>
            <person name="Luo Y.B."/>
            <person name="Van de Peer Y."/>
            <person name="Liu Z.J."/>
        </authorList>
    </citation>
    <scope>NUCLEOTIDE SEQUENCE [LARGE SCALE GENOMIC DNA]</scope>
    <source>
        <tissue evidence="2">The whole plant</tissue>
    </source>
</reference>
<organism evidence="2 3">
    <name type="scientific">Dendrobium catenatum</name>
    <dbReference type="NCBI Taxonomy" id="906689"/>
    <lineage>
        <taxon>Eukaryota</taxon>
        <taxon>Viridiplantae</taxon>
        <taxon>Streptophyta</taxon>
        <taxon>Embryophyta</taxon>
        <taxon>Tracheophyta</taxon>
        <taxon>Spermatophyta</taxon>
        <taxon>Magnoliopsida</taxon>
        <taxon>Liliopsida</taxon>
        <taxon>Asparagales</taxon>
        <taxon>Orchidaceae</taxon>
        <taxon>Epidendroideae</taxon>
        <taxon>Malaxideae</taxon>
        <taxon>Dendrobiinae</taxon>
        <taxon>Dendrobium</taxon>
    </lineage>
</organism>
<protein>
    <submittedName>
        <fullName evidence="2">Uncharacterized protein</fullName>
    </submittedName>
</protein>
<sequence>MMKHFHNFCTILFGFFYDFVELYAISPMGYLGYPSLSLLVLRMYLSPSELIKAMRVASVNAKRNEKTQQQCMKQQC</sequence>
<keyword evidence="3" id="KW-1185">Reference proteome</keyword>
<keyword evidence="1" id="KW-1133">Transmembrane helix</keyword>
<keyword evidence="1" id="KW-0472">Membrane</keyword>
<evidence type="ECO:0000313" key="2">
    <source>
        <dbReference type="EMBL" id="PKU61436.1"/>
    </source>
</evidence>
<accession>A0A2I0VDF0</accession>
<keyword evidence="1" id="KW-0812">Transmembrane</keyword>
<evidence type="ECO:0000256" key="1">
    <source>
        <dbReference type="SAM" id="Phobius"/>
    </source>
</evidence>
<dbReference type="EMBL" id="KZ504687">
    <property type="protein sequence ID" value="PKU61436.1"/>
    <property type="molecule type" value="Genomic_DNA"/>
</dbReference>
<evidence type="ECO:0000313" key="3">
    <source>
        <dbReference type="Proteomes" id="UP000233837"/>
    </source>
</evidence>
<reference evidence="2 3" key="2">
    <citation type="journal article" date="2017" name="Nature">
        <title>The Apostasia genome and the evolution of orchids.</title>
        <authorList>
            <person name="Zhang G.Q."/>
            <person name="Liu K.W."/>
            <person name="Li Z."/>
            <person name="Lohaus R."/>
            <person name="Hsiao Y.Y."/>
            <person name="Niu S.C."/>
            <person name="Wang J.Y."/>
            <person name="Lin Y.C."/>
            <person name="Xu Q."/>
            <person name="Chen L.J."/>
            <person name="Yoshida K."/>
            <person name="Fujiwara S."/>
            <person name="Wang Z.W."/>
            <person name="Zhang Y.Q."/>
            <person name="Mitsuda N."/>
            <person name="Wang M."/>
            <person name="Liu G.H."/>
            <person name="Pecoraro L."/>
            <person name="Huang H.X."/>
            <person name="Xiao X.J."/>
            <person name="Lin M."/>
            <person name="Wu X.Y."/>
            <person name="Wu W.L."/>
            <person name="Chen Y.Y."/>
            <person name="Chang S.B."/>
            <person name="Sakamoto S."/>
            <person name="Ohme-Takagi M."/>
            <person name="Yagi M."/>
            <person name="Zeng S.J."/>
            <person name="Shen C.Y."/>
            <person name="Yeh C.M."/>
            <person name="Luo Y.B."/>
            <person name="Tsai W.C."/>
            <person name="Van de Peer Y."/>
            <person name="Liu Z.J."/>
        </authorList>
    </citation>
    <scope>NUCLEOTIDE SEQUENCE [LARGE SCALE GENOMIC DNA]</scope>
    <source>
        <tissue evidence="2">The whole plant</tissue>
    </source>
</reference>
<proteinExistence type="predicted"/>
<dbReference type="AlphaFoldDB" id="A0A2I0VDF0"/>
<gene>
    <name evidence="2" type="ORF">MA16_Dca028527</name>
</gene>